<name>A0AAD8TBI7_LOLMU</name>
<evidence type="ECO:0000313" key="2">
    <source>
        <dbReference type="EMBL" id="KAK1678626.1"/>
    </source>
</evidence>
<gene>
    <name evidence="2" type="ORF">QYE76_039474</name>
</gene>
<evidence type="ECO:0000313" key="3">
    <source>
        <dbReference type="Proteomes" id="UP001231189"/>
    </source>
</evidence>
<dbReference type="InterPro" id="IPR036047">
    <property type="entry name" value="F-box-like_dom_sf"/>
</dbReference>
<dbReference type="SUPFAM" id="SSF52047">
    <property type="entry name" value="RNI-like"/>
    <property type="match status" value="1"/>
</dbReference>
<dbReference type="PANTHER" id="PTHR34145:SF39">
    <property type="entry name" value="F-BOX DOMAIN-CONTAINING PROTEIN"/>
    <property type="match status" value="1"/>
</dbReference>
<reference evidence="2" key="1">
    <citation type="submission" date="2023-07" db="EMBL/GenBank/DDBJ databases">
        <title>A chromosome-level genome assembly of Lolium multiflorum.</title>
        <authorList>
            <person name="Chen Y."/>
            <person name="Copetti D."/>
            <person name="Kolliker R."/>
            <person name="Studer B."/>
        </authorList>
    </citation>
    <scope>NUCLEOTIDE SEQUENCE</scope>
    <source>
        <strain evidence="2">02402/16</strain>
        <tissue evidence="2">Leaf</tissue>
    </source>
</reference>
<dbReference type="PANTHER" id="PTHR34145">
    <property type="entry name" value="OS02G0105600 PROTEIN"/>
    <property type="match status" value="1"/>
</dbReference>
<dbReference type="SUPFAM" id="SSF81383">
    <property type="entry name" value="F-box domain"/>
    <property type="match status" value="1"/>
</dbReference>
<dbReference type="Gene3D" id="3.80.10.10">
    <property type="entry name" value="Ribonuclease Inhibitor"/>
    <property type="match status" value="1"/>
</dbReference>
<dbReference type="InterPro" id="IPR055357">
    <property type="entry name" value="LRR_At1g61320_AtMIF1"/>
</dbReference>
<keyword evidence="3" id="KW-1185">Reference proteome</keyword>
<feature type="domain" description="At1g61320/AtMIF1 LRR" evidence="1">
    <location>
        <begin position="121"/>
        <end position="504"/>
    </location>
</feature>
<dbReference type="EMBL" id="JAUUTY010000002">
    <property type="protein sequence ID" value="KAK1678626.1"/>
    <property type="molecule type" value="Genomic_DNA"/>
</dbReference>
<proteinExistence type="predicted"/>
<dbReference type="AlphaFoldDB" id="A0AAD8TBI7"/>
<dbReference type="Pfam" id="PF23622">
    <property type="entry name" value="LRR_At1g61320_AtMIF1"/>
    <property type="match status" value="1"/>
</dbReference>
<accession>A0AAD8TBI7</accession>
<comment type="caution">
    <text evidence="2">The sequence shown here is derived from an EMBL/GenBank/DDBJ whole genome shotgun (WGS) entry which is preliminary data.</text>
</comment>
<protein>
    <recommendedName>
        <fullName evidence="1">At1g61320/AtMIF1 LRR domain-containing protein</fullName>
    </recommendedName>
</protein>
<sequence length="509" mass="58066">MGSIQREQKRNRGCAQSKNGCIASSLATRNSSPCQPDVYFLDGKKMRYLGPDLPEDIWRHIHFLLPMQDAARLGCVSHSFLQSWRCYPSLTFTNKTMCSKENLRTVGWNVIRDYTHKIHCVLANHSGAGVRKFKLEYYAPCDAVSCHQLNSWLKMAVTPGIEELDFTLFSKEAPFDFPCKLLSDQSQDSIQHLRLFNCGLHPTFQLGFRRLKMLQLCTVRITDDELGCLLSNSFALEHLQLLHCDDIIHLEIPSLLQRLKFLEVFECSNLHVIENKAPNISRFRFGGYEEQLSLGESLKMKNMMLHHNCAISHAVENLPPCVPNLLSLTICSTCEKINVPVVSSKFLHLKFLSIQFFGGYFNRDYDYLFLVSYFDAAPSMEKFVLYVKRQCKYESFQGDPSSLRRMPDHCHKKLESVKITGFCPQKSMVELTCHILKNVRSLKSLTLDPSPVNNRCSGNILDNGCPPLETAYIREAHRTILAIRTYIEGEVPPTVTLSVLEPCARCHAL</sequence>
<dbReference type="InterPro" id="IPR053772">
    <property type="entry name" value="At1g61320/At1g61330-like"/>
</dbReference>
<evidence type="ECO:0000259" key="1">
    <source>
        <dbReference type="Pfam" id="PF23622"/>
    </source>
</evidence>
<organism evidence="2 3">
    <name type="scientific">Lolium multiflorum</name>
    <name type="common">Italian ryegrass</name>
    <name type="synonym">Lolium perenne subsp. multiflorum</name>
    <dbReference type="NCBI Taxonomy" id="4521"/>
    <lineage>
        <taxon>Eukaryota</taxon>
        <taxon>Viridiplantae</taxon>
        <taxon>Streptophyta</taxon>
        <taxon>Embryophyta</taxon>
        <taxon>Tracheophyta</taxon>
        <taxon>Spermatophyta</taxon>
        <taxon>Magnoliopsida</taxon>
        <taxon>Liliopsida</taxon>
        <taxon>Poales</taxon>
        <taxon>Poaceae</taxon>
        <taxon>BOP clade</taxon>
        <taxon>Pooideae</taxon>
        <taxon>Poodae</taxon>
        <taxon>Poeae</taxon>
        <taxon>Poeae Chloroplast Group 2 (Poeae type)</taxon>
        <taxon>Loliodinae</taxon>
        <taxon>Loliinae</taxon>
        <taxon>Lolium</taxon>
    </lineage>
</organism>
<dbReference type="InterPro" id="IPR032675">
    <property type="entry name" value="LRR_dom_sf"/>
</dbReference>
<dbReference type="Proteomes" id="UP001231189">
    <property type="component" value="Unassembled WGS sequence"/>
</dbReference>